<comment type="caution">
    <text evidence="2">The sequence shown here is derived from an EMBL/GenBank/DDBJ whole genome shotgun (WGS) entry which is preliminary data.</text>
</comment>
<reference evidence="2" key="1">
    <citation type="submission" date="2020-12" db="EMBL/GenBank/DDBJ databases">
        <title>Marinomonas arctica sp. nov., a psychrotolerant bacterium isolated from the Arctic.</title>
        <authorList>
            <person name="Zhang Y."/>
        </authorList>
    </citation>
    <scope>NUCLEOTIDE SEQUENCE</scope>
    <source>
        <strain evidence="2">C1424</strain>
    </source>
</reference>
<feature type="domain" description="YjiS-like" evidence="1">
    <location>
        <begin position="30"/>
        <end position="66"/>
    </location>
</feature>
<name>A0A934JS93_9GAMM</name>
<dbReference type="Proteomes" id="UP000628710">
    <property type="component" value="Unassembled WGS sequence"/>
</dbReference>
<dbReference type="EMBL" id="JAEMNX010000031">
    <property type="protein sequence ID" value="MBJ7539773.1"/>
    <property type="molecule type" value="Genomic_DNA"/>
</dbReference>
<dbReference type="RefSeq" id="WP_199470167.1">
    <property type="nucleotide sequence ID" value="NZ_JAEMNX010000031.1"/>
</dbReference>
<evidence type="ECO:0000313" key="3">
    <source>
        <dbReference type="Proteomes" id="UP000628710"/>
    </source>
</evidence>
<accession>A0A934JS93</accession>
<evidence type="ECO:0000259" key="1">
    <source>
        <dbReference type="Pfam" id="PF06568"/>
    </source>
</evidence>
<proteinExistence type="predicted"/>
<gene>
    <name evidence="2" type="ORF">I8J31_19040</name>
</gene>
<protein>
    <submittedName>
        <fullName evidence="2">DUF1127 domain-containing protein</fullName>
    </submittedName>
</protein>
<dbReference type="Pfam" id="PF06568">
    <property type="entry name" value="YjiS-like"/>
    <property type="match status" value="1"/>
</dbReference>
<sequence length="75" mass="9077">MTTHLSNHHDADLISQCCQRIEKKLTFKNVLAKLRKAYRNWRTRRQLMTISETDMKDLGLTRSDVYHEIEKPFWK</sequence>
<dbReference type="AlphaFoldDB" id="A0A934JS93"/>
<organism evidence="2 3">
    <name type="scientific">Marinomonas transparens</name>
    <dbReference type="NCBI Taxonomy" id="2795388"/>
    <lineage>
        <taxon>Bacteria</taxon>
        <taxon>Pseudomonadati</taxon>
        <taxon>Pseudomonadota</taxon>
        <taxon>Gammaproteobacteria</taxon>
        <taxon>Oceanospirillales</taxon>
        <taxon>Oceanospirillaceae</taxon>
        <taxon>Marinomonas</taxon>
    </lineage>
</organism>
<keyword evidence="3" id="KW-1185">Reference proteome</keyword>
<evidence type="ECO:0000313" key="2">
    <source>
        <dbReference type="EMBL" id="MBJ7539773.1"/>
    </source>
</evidence>
<dbReference type="InterPro" id="IPR009506">
    <property type="entry name" value="YjiS-like"/>
</dbReference>